<reference evidence="2" key="1">
    <citation type="journal article" date="2014" name="Front. Microbiol.">
        <title>High frequency of phylogenetically diverse reductive dehalogenase-homologous genes in deep subseafloor sedimentary metagenomes.</title>
        <authorList>
            <person name="Kawai M."/>
            <person name="Futagami T."/>
            <person name="Toyoda A."/>
            <person name="Takaki Y."/>
            <person name="Nishi S."/>
            <person name="Hori S."/>
            <person name="Arai W."/>
            <person name="Tsubouchi T."/>
            <person name="Morono Y."/>
            <person name="Uchiyama I."/>
            <person name="Ito T."/>
            <person name="Fujiyama A."/>
            <person name="Inagaki F."/>
            <person name="Takami H."/>
        </authorList>
    </citation>
    <scope>NUCLEOTIDE SEQUENCE</scope>
    <source>
        <strain evidence="2">Expedition CK06-06</strain>
    </source>
</reference>
<dbReference type="Gene3D" id="2.10.260.10">
    <property type="match status" value="1"/>
</dbReference>
<feature type="domain" description="SpoVT-AbrB" evidence="1">
    <location>
        <begin position="8"/>
        <end position="54"/>
    </location>
</feature>
<evidence type="ECO:0000313" key="2">
    <source>
        <dbReference type="EMBL" id="GAG64129.1"/>
    </source>
</evidence>
<evidence type="ECO:0000259" key="1">
    <source>
        <dbReference type="PROSITE" id="PS51740"/>
    </source>
</evidence>
<dbReference type="EMBL" id="BART01006468">
    <property type="protein sequence ID" value="GAG64129.1"/>
    <property type="molecule type" value="Genomic_DNA"/>
</dbReference>
<dbReference type="Pfam" id="PF04014">
    <property type="entry name" value="MazE_antitoxin"/>
    <property type="match status" value="1"/>
</dbReference>
<dbReference type="InterPro" id="IPR037914">
    <property type="entry name" value="SpoVT-AbrB_sf"/>
</dbReference>
<organism evidence="2">
    <name type="scientific">marine sediment metagenome</name>
    <dbReference type="NCBI Taxonomy" id="412755"/>
    <lineage>
        <taxon>unclassified sequences</taxon>
        <taxon>metagenomes</taxon>
        <taxon>ecological metagenomes</taxon>
    </lineage>
</organism>
<accession>X0Z4X5</accession>
<dbReference type="AlphaFoldDB" id="X0Z4X5"/>
<dbReference type="PROSITE" id="PS51740">
    <property type="entry name" value="SPOVT_ABRB"/>
    <property type="match status" value="1"/>
</dbReference>
<protein>
    <recommendedName>
        <fullName evidence="1">SpoVT-AbrB domain-containing protein</fullName>
    </recommendedName>
</protein>
<dbReference type="SMART" id="SM00966">
    <property type="entry name" value="SpoVT_AbrB"/>
    <property type="match status" value="1"/>
</dbReference>
<dbReference type="InterPro" id="IPR007159">
    <property type="entry name" value="SpoVT-AbrB_dom"/>
</dbReference>
<sequence length="318" mass="36780">ELKNKYVRSVIKLGNSKAITFPQDWTEKAGLKEKSEVIIYPIDESSIVIKTADKDKQKTILNIGLEWPIELIKQALISGFKLDVDEIYIKYSNKNQDEIFDLLTQLRGEIIGMDMKELPDTSQFLIYFLTDTSKMTIKDVLMELINTFSRIISNVIEGKTKKNNELLLSEIDRKYSLGRRILITGLSDYPVSKGYRNLPVIQFLGNRVVLIYVKDFINESLNLQYFPSSIIKKYSDLLTRIPSLLIDIVNNYDNINLNTISEFHDELNNLSSIFNKIKPGDTFEDLELRKSIQYFLNSFQNFFDIGITRLIETEIGMV</sequence>
<feature type="non-terminal residue" evidence="2">
    <location>
        <position position="1"/>
    </location>
</feature>
<name>X0Z4X5_9ZZZZ</name>
<comment type="caution">
    <text evidence="2">The sequence shown here is derived from an EMBL/GenBank/DDBJ whole genome shotgun (WGS) entry which is preliminary data.</text>
</comment>
<dbReference type="GO" id="GO:0003677">
    <property type="term" value="F:DNA binding"/>
    <property type="evidence" value="ECO:0007669"/>
    <property type="project" value="InterPro"/>
</dbReference>
<gene>
    <name evidence="2" type="ORF">S01H4_14760</name>
</gene>
<proteinExistence type="predicted"/>
<dbReference type="SUPFAM" id="SSF89447">
    <property type="entry name" value="AbrB/MazE/MraZ-like"/>
    <property type="match status" value="1"/>
</dbReference>